<reference evidence="9 10" key="1">
    <citation type="submission" date="2024-03" db="EMBL/GenBank/DDBJ databases">
        <authorList>
            <person name="Brejova B."/>
        </authorList>
    </citation>
    <scope>NUCLEOTIDE SEQUENCE [LARGE SCALE GENOMIC DNA]</scope>
    <source>
        <strain evidence="9 10">CBS 14171</strain>
    </source>
</reference>
<evidence type="ECO:0000259" key="8">
    <source>
        <dbReference type="Pfam" id="PF00857"/>
    </source>
</evidence>
<dbReference type="InterPro" id="IPR052347">
    <property type="entry name" value="Isochorismatase_Nicotinamidase"/>
</dbReference>
<dbReference type="Gene3D" id="3.40.50.850">
    <property type="entry name" value="Isochorismatase-like"/>
    <property type="match status" value="1"/>
</dbReference>
<dbReference type="SUPFAM" id="SSF52499">
    <property type="entry name" value="Isochorismatase-like hydrolases"/>
    <property type="match status" value="1"/>
</dbReference>
<evidence type="ECO:0000256" key="4">
    <source>
        <dbReference type="ARBA" id="ARBA00022801"/>
    </source>
</evidence>
<evidence type="ECO:0000256" key="2">
    <source>
        <dbReference type="ARBA" id="ARBA00022642"/>
    </source>
</evidence>
<gene>
    <name evidence="9" type="ORF">LODBEIA_P60870</name>
</gene>
<dbReference type="PANTHER" id="PTHR11080:SF2">
    <property type="entry name" value="LD05707P"/>
    <property type="match status" value="1"/>
</dbReference>
<dbReference type="Pfam" id="PF00857">
    <property type="entry name" value="Isochorismatase"/>
    <property type="match status" value="1"/>
</dbReference>
<evidence type="ECO:0000313" key="10">
    <source>
        <dbReference type="Proteomes" id="UP001497383"/>
    </source>
</evidence>
<evidence type="ECO:0000256" key="3">
    <source>
        <dbReference type="ARBA" id="ARBA00022723"/>
    </source>
</evidence>
<dbReference type="GeneID" id="92211283"/>
<keyword evidence="3" id="KW-0479">Metal-binding</keyword>
<comment type="similarity">
    <text evidence="1">Belongs to the isochorismatase family.</text>
</comment>
<dbReference type="InterPro" id="IPR000868">
    <property type="entry name" value="Isochorismatase-like_dom"/>
</dbReference>
<dbReference type="EC" id="3.5.1.19" evidence="6"/>
<keyword evidence="4" id="KW-0378">Hydrolase</keyword>
<comment type="pathway">
    <text evidence="5">Cofactor biosynthesis; nicotinate biosynthesis; nicotinate from nicotinamide: step 1/1.</text>
</comment>
<sequence length="224" mass="25468">MVRRALVVVDLQEDFLPPDGTLAIKEGRSIVPRINELIKGEQLRQWALVVATQDWHPANHACFASQHGVEPFTQREFARPQSEAGEKQMQVLWPDHCVQGTHGSRLAPSFADAFERIGDKTKTAVVRKGYLQDREFYSCFQDCWGLHHTEMESILQENQVDQVVFVGLAYDYCVLRSAVDCAKKWKSFVVKKLCKSVSPEKEDETDATYRKNGVVIVDDVSEIL</sequence>
<dbReference type="PANTHER" id="PTHR11080">
    <property type="entry name" value="PYRAZINAMIDASE/NICOTINAMIDASE"/>
    <property type="match status" value="1"/>
</dbReference>
<evidence type="ECO:0000256" key="1">
    <source>
        <dbReference type="ARBA" id="ARBA00006336"/>
    </source>
</evidence>
<proteinExistence type="inferred from homology"/>
<dbReference type="Proteomes" id="UP001497383">
    <property type="component" value="Chromosome 8"/>
</dbReference>
<keyword evidence="2" id="KW-0662">Pyridine nucleotide biosynthesis</keyword>
<feature type="domain" description="Isochorismatase-like" evidence="8">
    <location>
        <begin position="5"/>
        <end position="216"/>
    </location>
</feature>
<evidence type="ECO:0000256" key="5">
    <source>
        <dbReference type="ARBA" id="ARBA00037900"/>
    </source>
</evidence>
<dbReference type="EMBL" id="OZ022412">
    <property type="protein sequence ID" value="CAK9442344.1"/>
    <property type="molecule type" value="Genomic_DNA"/>
</dbReference>
<organism evidence="9 10">
    <name type="scientific">Lodderomyces beijingensis</name>
    <dbReference type="NCBI Taxonomy" id="1775926"/>
    <lineage>
        <taxon>Eukaryota</taxon>
        <taxon>Fungi</taxon>
        <taxon>Dikarya</taxon>
        <taxon>Ascomycota</taxon>
        <taxon>Saccharomycotina</taxon>
        <taxon>Pichiomycetes</taxon>
        <taxon>Debaryomycetaceae</taxon>
        <taxon>Candida/Lodderomyces clade</taxon>
        <taxon>Lodderomyces</taxon>
    </lineage>
</organism>
<name>A0ABP0ZUQ3_9ASCO</name>
<keyword evidence="10" id="KW-1185">Reference proteome</keyword>
<accession>A0ABP0ZUQ3</accession>
<evidence type="ECO:0000313" key="9">
    <source>
        <dbReference type="EMBL" id="CAK9442344.1"/>
    </source>
</evidence>
<evidence type="ECO:0000256" key="7">
    <source>
        <dbReference type="ARBA" id="ARBA00043224"/>
    </source>
</evidence>
<evidence type="ECO:0000256" key="6">
    <source>
        <dbReference type="ARBA" id="ARBA00039017"/>
    </source>
</evidence>
<dbReference type="InterPro" id="IPR036380">
    <property type="entry name" value="Isochorismatase-like_sf"/>
</dbReference>
<protein>
    <recommendedName>
        <fullName evidence="6">nicotinamidase</fullName>
        <ecNumber evidence="6">3.5.1.19</ecNumber>
    </recommendedName>
    <alternativeName>
        <fullName evidence="7">Nicotinamide deamidase</fullName>
    </alternativeName>
</protein>
<dbReference type="RefSeq" id="XP_066833025.1">
    <property type="nucleotide sequence ID" value="XM_066976491.1"/>
</dbReference>